<evidence type="ECO:0000256" key="3">
    <source>
        <dbReference type="ARBA" id="ARBA00022552"/>
    </source>
</evidence>
<dbReference type="Pfam" id="PF01795">
    <property type="entry name" value="Methyltransf_5"/>
    <property type="match status" value="1"/>
</dbReference>
<protein>
    <recommendedName>
        <fullName evidence="7">Ribosomal RNA small subunit methyltransferase H</fullName>
        <ecNumber evidence="7">2.1.1.199</ecNumber>
    </recommendedName>
    <alternativeName>
        <fullName evidence="7">16S rRNA m(4)C1402 methyltransferase</fullName>
    </alternativeName>
    <alternativeName>
        <fullName evidence="7">rRNA (cytosine-N(4)-)-methyltransferase RsmH</fullName>
    </alternativeName>
</protein>
<dbReference type="NCBIfam" id="TIGR00006">
    <property type="entry name" value="16S rRNA (cytosine(1402)-N(4))-methyltransferase RsmH"/>
    <property type="match status" value="1"/>
</dbReference>
<comment type="similarity">
    <text evidence="1 7">Belongs to the methyltransferase superfamily. RsmH family.</text>
</comment>
<keyword evidence="9" id="KW-1185">Reference proteome</keyword>
<organism evidence="8 9">
    <name type="scientific">Alteromonas genovensis</name>
    <dbReference type="NCBI Taxonomy" id="471225"/>
    <lineage>
        <taxon>Bacteria</taxon>
        <taxon>Pseudomonadati</taxon>
        <taxon>Pseudomonadota</taxon>
        <taxon>Gammaproteobacteria</taxon>
        <taxon>Alteromonadales</taxon>
        <taxon>Alteromonadaceae</taxon>
        <taxon>Alteromonas/Salinimonas group</taxon>
        <taxon>Alteromonas</taxon>
    </lineage>
</organism>
<comment type="catalytic activity">
    <reaction evidence="7">
        <text>cytidine(1402) in 16S rRNA + S-adenosyl-L-methionine = N(4)-methylcytidine(1402) in 16S rRNA + S-adenosyl-L-homocysteine + H(+)</text>
        <dbReference type="Rhea" id="RHEA:42928"/>
        <dbReference type="Rhea" id="RHEA-COMP:10286"/>
        <dbReference type="Rhea" id="RHEA-COMP:10287"/>
        <dbReference type="ChEBI" id="CHEBI:15378"/>
        <dbReference type="ChEBI" id="CHEBI:57856"/>
        <dbReference type="ChEBI" id="CHEBI:59789"/>
        <dbReference type="ChEBI" id="CHEBI:74506"/>
        <dbReference type="ChEBI" id="CHEBI:82748"/>
        <dbReference type="EC" id="2.1.1.199"/>
    </reaction>
</comment>
<evidence type="ECO:0000256" key="5">
    <source>
        <dbReference type="ARBA" id="ARBA00022679"/>
    </source>
</evidence>
<keyword evidence="3 7" id="KW-0698">rRNA processing</keyword>
<dbReference type="GO" id="GO:0071424">
    <property type="term" value="F:rRNA (cytosine-N4-)-methyltransferase activity"/>
    <property type="evidence" value="ECO:0007669"/>
    <property type="project" value="UniProtKB-UniRule"/>
</dbReference>
<sequence length="318" mass="34994">MTSQNTSSTGEFKHISVLLDECIEALSIKPNGTYIDATFGRGGHSAHILAALGSGGKLIAFDRDPQAIKAAERFAEDERFSIIHAPFGNMAEEIEALGLTGKIDGVLMDLGVSSPQLDDAERGFSFLRDGPLDMRMDTSKGQSAADWLAHAEEQDITQVIKEFGEEKFGKRIAHAIVNTRKETPITRTAQLAKIIDEAVPVKDKYKHPATRAFQGIRIYINAELEQLRVGLKAATRVLAKEGRLAVISFHSLEDRLVKRFIKDQSKGKSVPHNMPITQAEIDADKVLKALSRAIKPSEQEVINNVRSRSSVLRVAEKL</sequence>
<evidence type="ECO:0000256" key="6">
    <source>
        <dbReference type="ARBA" id="ARBA00022691"/>
    </source>
</evidence>
<dbReference type="PIRSF" id="PIRSF004486">
    <property type="entry name" value="MraW"/>
    <property type="match status" value="1"/>
</dbReference>
<reference evidence="8 9" key="1">
    <citation type="submission" date="2020-01" db="EMBL/GenBank/DDBJ databases">
        <title>Genomes of bacteria type strains.</title>
        <authorList>
            <person name="Chen J."/>
            <person name="Zhu S."/>
            <person name="Yang J."/>
        </authorList>
    </citation>
    <scope>NUCLEOTIDE SEQUENCE [LARGE SCALE GENOMIC DNA]</scope>
    <source>
        <strain evidence="8 9">LMG 24078</strain>
    </source>
</reference>
<evidence type="ECO:0000313" key="9">
    <source>
        <dbReference type="Proteomes" id="UP000471381"/>
    </source>
</evidence>
<dbReference type="FunFam" id="1.10.150.170:FF:000001">
    <property type="entry name" value="Ribosomal RNA small subunit methyltransferase H"/>
    <property type="match status" value="1"/>
</dbReference>
<comment type="function">
    <text evidence="7">Specifically methylates the N4 position of cytidine in position 1402 (C1402) of 16S rRNA.</text>
</comment>
<dbReference type="RefSeq" id="WP_163104570.1">
    <property type="nucleotide sequence ID" value="NZ_JAAAWO010000001.1"/>
</dbReference>
<evidence type="ECO:0000313" key="8">
    <source>
        <dbReference type="EMBL" id="NDW14109.1"/>
    </source>
</evidence>
<dbReference type="Gene3D" id="1.10.150.170">
    <property type="entry name" value="Putative methyltransferase TM0872, insert domain"/>
    <property type="match status" value="1"/>
</dbReference>
<name>A0A6N9TEZ4_9ALTE</name>
<evidence type="ECO:0000256" key="7">
    <source>
        <dbReference type="HAMAP-Rule" id="MF_01007"/>
    </source>
</evidence>
<dbReference type="SUPFAM" id="SSF81799">
    <property type="entry name" value="Putative methyltransferase TM0872, insert domain"/>
    <property type="match status" value="1"/>
</dbReference>
<dbReference type="AlphaFoldDB" id="A0A6N9TEZ4"/>
<keyword evidence="6 7" id="KW-0949">S-adenosyl-L-methionine</keyword>
<accession>A0A6N9TEZ4</accession>
<feature type="binding site" evidence="7">
    <location>
        <position position="116"/>
    </location>
    <ligand>
        <name>S-adenosyl-L-methionine</name>
        <dbReference type="ChEBI" id="CHEBI:59789"/>
    </ligand>
</feature>
<feature type="binding site" evidence="7">
    <location>
        <position position="62"/>
    </location>
    <ligand>
        <name>S-adenosyl-L-methionine</name>
        <dbReference type="ChEBI" id="CHEBI:59789"/>
    </ligand>
</feature>
<dbReference type="HAMAP" id="MF_01007">
    <property type="entry name" value="16SrRNA_methyltr_H"/>
    <property type="match status" value="1"/>
</dbReference>
<dbReference type="InterPro" id="IPR029063">
    <property type="entry name" value="SAM-dependent_MTases_sf"/>
</dbReference>
<dbReference type="EC" id="2.1.1.199" evidence="7"/>
<comment type="caution">
    <text evidence="8">The sequence shown here is derived from an EMBL/GenBank/DDBJ whole genome shotgun (WGS) entry which is preliminary data.</text>
</comment>
<dbReference type="InterPro" id="IPR023397">
    <property type="entry name" value="SAM-dep_MeTrfase_MraW_recog"/>
</dbReference>
<dbReference type="InterPro" id="IPR002903">
    <property type="entry name" value="RsmH"/>
</dbReference>
<proteinExistence type="inferred from homology"/>
<feature type="binding site" evidence="7">
    <location>
        <begin position="42"/>
        <end position="44"/>
    </location>
    <ligand>
        <name>S-adenosyl-L-methionine</name>
        <dbReference type="ChEBI" id="CHEBI:59789"/>
    </ligand>
</feature>
<evidence type="ECO:0000256" key="1">
    <source>
        <dbReference type="ARBA" id="ARBA00010396"/>
    </source>
</evidence>
<dbReference type="GO" id="GO:0070475">
    <property type="term" value="P:rRNA base methylation"/>
    <property type="evidence" value="ECO:0007669"/>
    <property type="project" value="UniProtKB-UniRule"/>
</dbReference>
<dbReference type="SUPFAM" id="SSF53335">
    <property type="entry name" value="S-adenosyl-L-methionine-dependent methyltransferases"/>
    <property type="match status" value="1"/>
</dbReference>
<dbReference type="EMBL" id="JAAAWO010000001">
    <property type="protein sequence ID" value="NDW14109.1"/>
    <property type="molecule type" value="Genomic_DNA"/>
</dbReference>
<keyword evidence="2 7" id="KW-0963">Cytoplasm</keyword>
<dbReference type="PANTHER" id="PTHR11265">
    <property type="entry name" value="S-ADENOSYL-METHYLTRANSFERASE MRAW"/>
    <property type="match status" value="1"/>
</dbReference>
<feature type="binding site" evidence="7">
    <location>
        <position position="87"/>
    </location>
    <ligand>
        <name>S-adenosyl-L-methionine</name>
        <dbReference type="ChEBI" id="CHEBI:59789"/>
    </ligand>
</feature>
<evidence type="ECO:0000256" key="4">
    <source>
        <dbReference type="ARBA" id="ARBA00022603"/>
    </source>
</evidence>
<evidence type="ECO:0000256" key="2">
    <source>
        <dbReference type="ARBA" id="ARBA00022490"/>
    </source>
</evidence>
<dbReference type="PANTHER" id="PTHR11265:SF0">
    <property type="entry name" value="12S RRNA N4-METHYLCYTIDINE METHYLTRANSFERASE"/>
    <property type="match status" value="1"/>
</dbReference>
<dbReference type="GO" id="GO:0005737">
    <property type="term" value="C:cytoplasm"/>
    <property type="evidence" value="ECO:0007669"/>
    <property type="project" value="UniProtKB-SubCell"/>
</dbReference>
<comment type="subcellular location">
    <subcellularLocation>
        <location evidence="7">Cytoplasm</location>
    </subcellularLocation>
</comment>
<gene>
    <name evidence="7 8" type="primary">rsmH</name>
    <name evidence="8" type="ORF">GTQ48_00990</name>
</gene>
<dbReference type="Proteomes" id="UP000471381">
    <property type="component" value="Unassembled WGS sequence"/>
</dbReference>
<feature type="binding site" evidence="7">
    <location>
        <position position="109"/>
    </location>
    <ligand>
        <name>S-adenosyl-L-methionine</name>
        <dbReference type="ChEBI" id="CHEBI:59789"/>
    </ligand>
</feature>
<keyword evidence="4 7" id="KW-0489">Methyltransferase</keyword>
<keyword evidence="5 7" id="KW-0808">Transferase</keyword>
<dbReference type="Gene3D" id="3.40.50.150">
    <property type="entry name" value="Vaccinia Virus protein VP39"/>
    <property type="match status" value="1"/>
</dbReference>